<dbReference type="GO" id="GO:0005524">
    <property type="term" value="F:ATP binding"/>
    <property type="evidence" value="ECO:0007669"/>
    <property type="project" value="UniProtKB-KW"/>
</dbReference>
<dbReference type="Proteomes" id="UP000717585">
    <property type="component" value="Unassembled WGS sequence"/>
</dbReference>
<dbReference type="SUPFAM" id="SSF56801">
    <property type="entry name" value="Acetyl-CoA synthetase-like"/>
    <property type="match status" value="1"/>
</dbReference>
<dbReference type="Gene3D" id="3.30.300.30">
    <property type="match status" value="1"/>
</dbReference>
<dbReference type="NCBIfam" id="TIGR01217">
    <property type="entry name" value="ac_ac_CoA_syn"/>
    <property type="match status" value="1"/>
</dbReference>
<feature type="domain" description="AMP-binding enzyme C-terminal" evidence="6">
    <location>
        <begin position="531"/>
        <end position="600"/>
    </location>
</feature>
<dbReference type="EMBL" id="JAHDYR010000067">
    <property type="protein sequence ID" value="KAG9389802.1"/>
    <property type="molecule type" value="Genomic_DNA"/>
</dbReference>
<dbReference type="PANTHER" id="PTHR42921:SF1">
    <property type="entry name" value="ACETOACETYL-COA SYNTHETASE"/>
    <property type="match status" value="1"/>
</dbReference>
<evidence type="ECO:0000313" key="7">
    <source>
        <dbReference type="EMBL" id="KAG9389802.1"/>
    </source>
</evidence>
<dbReference type="Gene3D" id="3.40.50.12780">
    <property type="entry name" value="N-terminal domain of ligase-like"/>
    <property type="match status" value="1"/>
</dbReference>
<evidence type="ECO:0000256" key="4">
    <source>
        <dbReference type="ARBA" id="ARBA00022840"/>
    </source>
</evidence>
<dbReference type="AlphaFoldDB" id="A0A8J6B4E3"/>
<protein>
    <submittedName>
        <fullName evidence="7">Acetoacetyl-CoA synthase</fullName>
    </submittedName>
</protein>
<dbReference type="InterPro" id="IPR000873">
    <property type="entry name" value="AMP-dep_synth/lig_dom"/>
</dbReference>
<evidence type="ECO:0000256" key="3">
    <source>
        <dbReference type="ARBA" id="ARBA00022741"/>
    </source>
</evidence>
<keyword evidence="3" id="KW-0547">Nucleotide-binding</keyword>
<dbReference type="InterPro" id="IPR005914">
    <property type="entry name" value="Acac_CoA_synth"/>
</dbReference>
<feature type="domain" description="AMP-dependent synthetase/ligase" evidence="5">
    <location>
        <begin position="108"/>
        <end position="456"/>
    </location>
</feature>
<dbReference type="PANTHER" id="PTHR42921">
    <property type="entry name" value="ACETOACETYL-COA SYNTHETASE"/>
    <property type="match status" value="1"/>
</dbReference>
<evidence type="ECO:0000256" key="1">
    <source>
        <dbReference type="ARBA" id="ARBA00006432"/>
    </source>
</evidence>
<evidence type="ECO:0000256" key="2">
    <source>
        <dbReference type="ARBA" id="ARBA00022598"/>
    </source>
</evidence>
<dbReference type="GO" id="GO:0006629">
    <property type="term" value="P:lipid metabolic process"/>
    <property type="evidence" value="ECO:0007669"/>
    <property type="project" value="InterPro"/>
</dbReference>
<organism evidence="7 8">
    <name type="scientific">Carpediemonas membranifera</name>
    <dbReference type="NCBI Taxonomy" id="201153"/>
    <lineage>
        <taxon>Eukaryota</taxon>
        <taxon>Metamonada</taxon>
        <taxon>Carpediemonas-like organisms</taxon>
        <taxon>Carpediemonas</taxon>
    </lineage>
</organism>
<comment type="caution">
    <text evidence="7">The sequence shown here is derived from an EMBL/GenBank/DDBJ whole genome shotgun (WGS) entry which is preliminary data.</text>
</comment>
<name>A0A8J6B4E3_9EUKA</name>
<keyword evidence="8" id="KW-1185">Reference proteome</keyword>
<dbReference type="Pfam" id="PF00501">
    <property type="entry name" value="AMP-binding"/>
    <property type="match status" value="1"/>
</dbReference>
<evidence type="ECO:0000259" key="5">
    <source>
        <dbReference type="Pfam" id="PF00501"/>
    </source>
</evidence>
<gene>
    <name evidence="7" type="ORF">J8273_8481</name>
</gene>
<dbReference type="OrthoDB" id="10253869at2759"/>
<evidence type="ECO:0000313" key="8">
    <source>
        <dbReference type="Proteomes" id="UP000717585"/>
    </source>
</evidence>
<accession>A0A8J6B4E3</accession>
<dbReference type="InterPro" id="IPR045851">
    <property type="entry name" value="AMP-bd_C_sf"/>
</dbReference>
<sequence length="635" mass="68942">MTTEQLATKGVETTRKFIQLIASRHPDGPLTPESGYDALHAYSISTPAFWEDLFEFIAPIHTKESTKAPLVPPLHTFDQRTWFPGVSMNYTENLLRAGSSVHCMTETGARETLTGPQLRAKVMSAAAFLRNAGVSQVDSVAAILPNTAAAVIFLLATAAIGAKWAACSPDFGEEAALDRLSQVQPAVLVAGDGYTHKGRPFSKMETAVAVARRLGVRTSIFVPFLDTAAPTPEGWTRVDSVLATQSLSTFQRFPFTHPLFSMFSSGTTGKPKAIVQSAGGVYLNQVKEHLLHVGVGVGDRVLYMTTLAWMMHPWLVSALGAGADIVLYEGNPCYPTKTAVFEAATELGVTVFGTSAVFIDAMSTGDADIRPWPECHAFLSTGAPLAAEGFDFIKSKLPRAKITPISGGTEINGCFLAGSPLVNDCRGVMPCPTLGADVQIWDNAGKRITGECGELVCLTALPSMPLEFIGDTDGSRFHQSYFSRFEGVWTHGDWAHQTEAGFVIHGRSDTTLKPSGVRIGTSEIYRPLSLVTGVEDSIVVGQMKGNNQRIVLFVKLRDGFTLDSTMEKEIRDTIRSATTPRHVPAFILETPYIPQTSNGKKQELVVTDIVNCRRPRTVVSPVIQRFFEQIRDDRL</sequence>
<comment type="similarity">
    <text evidence="1">Belongs to the ATP-dependent AMP-binding enzyme family.</text>
</comment>
<reference evidence="7" key="1">
    <citation type="submission" date="2021-05" db="EMBL/GenBank/DDBJ databases">
        <title>A free-living protist that lacks canonical eukaryotic 1 DNA replication and segregation systems.</title>
        <authorList>
            <person name="Salas-Leiva D.E."/>
            <person name="Tromer E.C."/>
            <person name="Curtis B.A."/>
            <person name="Jerlstrom-Hultqvist J."/>
            <person name="Kolisko M."/>
            <person name="Yi Z."/>
            <person name="Salas-Leiva J.S."/>
            <person name="Gallot-Lavallee L."/>
            <person name="Kops G.J.P.L."/>
            <person name="Archibald J.M."/>
            <person name="Simpson A.G.B."/>
            <person name="Roger A.J."/>
        </authorList>
    </citation>
    <scope>NUCLEOTIDE SEQUENCE</scope>
    <source>
        <strain evidence="7">BICM</strain>
    </source>
</reference>
<dbReference type="InterPro" id="IPR042099">
    <property type="entry name" value="ANL_N_sf"/>
</dbReference>
<dbReference type="Pfam" id="PF13193">
    <property type="entry name" value="AMP-binding_C"/>
    <property type="match status" value="1"/>
</dbReference>
<evidence type="ECO:0000259" key="6">
    <source>
        <dbReference type="Pfam" id="PF13193"/>
    </source>
</evidence>
<dbReference type="GO" id="GO:0030729">
    <property type="term" value="F:acetoacetate-CoA ligase activity"/>
    <property type="evidence" value="ECO:0007669"/>
    <property type="project" value="InterPro"/>
</dbReference>
<dbReference type="InterPro" id="IPR025110">
    <property type="entry name" value="AMP-bd_C"/>
</dbReference>
<keyword evidence="4" id="KW-0067">ATP-binding</keyword>
<keyword evidence="2" id="KW-0436">Ligase</keyword>
<proteinExistence type="inferred from homology"/>